<organism evidence="1">
    <name type="scientific">marine sediment metagenome</name>
    <dbReference type="NCBI Taxonomy" id="412755"/>
    <lineage>
        <taxon>unclassified sequences</taxon>
        <taxon>metagenomes</taxon>
        <taxon>ecological metagenomes</taxon>
    </lineage>
</organism>
<evidence type="ECO:0000313" key="1">
    <source>
        <dbReference type="EMBL" id="KKL88799.1"/>
    </source>
</evidence>
<dbReference type="AlphaFoldDB" id="A0A0F9FQL9"/>
<sequence length="298" mass="30278">MYLGDFAEDATVIEYITTHDSSGGAVAPSSALEAADLDWYKDGSAFAPVGITMTSPFVSTGLHKVAVDTSNDGGDAWTTGSDYVAILTPDETVDGETVIRVVVHFSIENRFKEVDLTHVMGTILTEGAGGRLAAALIKFLDVATPVFTAESVDQTGDSYGRIGANGAGLSNINLPNQTMDITGSLSGAVGSVTGSVGSVVGAVGSVTGAVGSVTGAVGSVTAGVTLTGATIDSVWDEVMEVGITARQSLRVSNSFLAGETNGGGTVTIRFRDLADTLNRITMTVDADGDRSGVALNLA</sequence>
<comment type="caution">
    <text evidence="1">The sequence shown here is derived from an EMBL/GenBank/DDBJ whole genome shotgun (WGS) entry which is preliminary data.</text>
</comment>
<protein>
    <submittedName>
        <fullName evidence="1">Uncharacterized protein</fullName>
    </submittedName>
</protein>
<dbReference type="EMBL" id="LAZR01020459">
    <property type="protein sequence ID" value="KKL88799.1"/>
    <property type="molecule type" value="Genomic_DNA"/>
</dbReference>
<gene>
    <name evidence="1" type="ORF">LCGC14_1921120</name>
</gene>
<accession>A0A0F9FQL9</accession>
<name>A0A0F9FQL9_9ZZZZ</name>
<proteinExistence type="predicted"/>
<reference evidence="1" key="1">
    <citation type="journal article" date="2015" name="Nature">
        <title>Complex archaea that bridge the gap between prokaryotes and eukaryotes.</title>
        <authorList>
            <person name="Spang A."/>
            <person name="Saw J.H."/>
            <person name="Jorgensen S.L."/>
            <person name="Zaremba-Niedzwiedzka K."/>
            <person name="Martijn J."/>
            <person name="Lind A.E."/>
            <person name="van Eijk R."/>
            <person name="Schleper C."/>
            <person name="Guy L."/>
            <person name="Ettema T.J."/>
        </authorList>
    </citation>
    <scope>NUCLEOTIDE SEQUENCE</scope>
</reference>